<accession>A0A4Q9N0E5</accession>
<name>A0A4Q9N0E5_9APHY</name>
<gene>
    <name evidence="2" type="ORF">BD311DRAFT_750295</name>
</gene>
<reference evidence="2" key="1">
    <citation type="submission" date="2019-01" db="EMBL/GenBank/DDBJ databases">
        <title>Draft genome sequences of three monokaryotic isolates of the white-rot basidiomycete fungus Dichomitus squalens.</title>
        <authorList>
            <consortium name="DOE Joint Genome Institute"/>
            <person name="Lopez S.C."/>
            <person name="Andreopoulos B."/>
            <person name="Pangilinan J."/>
            <person name="Lipzen A."/>
            <person name="Riley R."/>
            <person name="Ahrendt S."/>
            <person name="Ng V."/>
            <person name="Barry K."/>
            <person name="Daum C."/>
            <person name="Grigoriev I.V."/>
            <person name="Hilden K.S."/>
            <person name="Makela M.R."/>
            <person name="de Vries R.P."/>
        </authorList>
    </citation>
    <scope>NUCLEOTIDE SEQUENCE [LARGE SCALE GENOMIC DNA]</scope>
    <source>
        <strain evidence="2">OM18370.1</strain>
    </source>
</reference>
<dbReference type="EMBL" id="ML143394">
    <property type="protein sequence ID" value="TBU32582.1"/>
    <property type="molecule type" value="Genomic_DNA"/>
</dbReference>
<evidence type="ECO:0000256" key="1">
    <source>
        <dbReference type="SAM" id="MobiDB-lite"/>
    </source>
</evidence>
<evidence type="ECO:0000313" key="2">
    <source>
        <dbReference type="EMBL" id="TBU32582.1"/>
    </source>
</evidence>
<organism evidence="2">
    <name type="scientific">Dichomitus squalens</name>
    <dbReference type="NCBI Taxonomy" id="114155"/>
    <lineage>
        <taxon>Eukaryota</taxon>
        <taxon>Fungi</taxon>
        <taxon>Dikarya</taxon>
        <taxon>Basidiomycota</taxon>
        <taxon>Agaricomycotina</taxon>
        <taxon>Agaricomycetes</taxon>
        <taxon>Polyporales</taxon>
        <taxon>Polyporaceae</taxon>
        <taxon>Dichomitus</taxon>
    </lineage>
</organism>
<proteinExistence type="predicted"/>
<feature type="region of interest" description="Disordered" evidence="1">
    <location>
        <begin position="1"/>
        <end position="56"/>
    </location>
</feature>
<dbReference type="Proteomes" id="UP000292957">
    <property type="component" value="Unassembled WGS sequence"/>
</dbReference>
<dbReference type="AlphaFoldDB" id="A0A4Q9N0E5"/>
<sequence>MRRRNAHHLRFRVGHSNHSDPSQYVSCGPAQPPLAIAVQSKPDSPPAAVAREPGLH</sequence>
<protein>
    <submittedName>
        <fullName evidence="2">Uncharacterized protein</fullName>
    </submittedName>
</protein>
<feature type="compositionally biased region" description="Basic residues" evidence="1">
    <location>
        <begin position="1"/>
        <end position="15"/>
    </location>
</feature>